<evidence type="ECO:0000256" key="4">
    <source>
        <dbReference type="RuleBase" id="RU003476"/>
    </source>
</evidence>
<keyword evidence="7" id="KW-1185">Reference proteome</keyword>
<comment type="similarity">
    <text evidence="2 4">Belongs to the Nudix hydrolase family.</text>
</comment>
<comment type="cofactor">
    <cofactor evidence="1">
        <name>Mg(2+)</name>
        <dbReference type="ChEBI" id="CHEBI:18420"/>
    </cofactor>
</comment>
<feature type="domain" description="Nudix hydrolase" evidence="5">
    <location>
        <begin position="19"/>
        <end position="152"/>
    </location>
</feature>
<evidence type="ECO:0000256" key="2">
    <source>
        <dbReference type="ARBA" id="ARBA00005582"/>
    </source>
</evidence>
<sequence>MPTPDFIIELRKSIGHSLLWLAGVTAYVRDASGRVLLGRRSDTGQWALVYGIVEPGEEPADTAVREIKEETGVDAMVTDLVSVTSSDRVITYANGDQAQYMDHSFLCSLRPGGNAQPFVGDEESLQVGWFDPDDLPSPLAESTVERMAVFRDYLKRREQGDRAAVFRGGR</sequence>
<dbReference type="PROSITE" id="PS00893">
    <property type="entry name" value="NUDIX_BOX"/>
    <property type="match status" value="1"/>
</dbReference>
<dbReference type="Proteomes" id="UP000029093">
    <property type="component" value="Unassembled WGS sequence"/>
</dbReference>
<dbReference type="PRINTS" id="PR00502">
    <property type="entry name" value="NUDIXFAMILY"/>
</dbReference>
<dbReference type="RefSeq" id="WP_026502689.1">
    <property type="nucleotide sequence ID" value="NZ_JGYQ01000007.1"/>
</dbReference>
<evidence type="ECO:0000256" key="1">
    <source>
        <dbReference type="ARBA" id="ARBA00001946"/>
    </source>
</evidence>
<reference evidence="6 7" key="1">
    <citation type="submission" date="2014-03" db="EMBL/GenBank/DDBJ databases">
        <title>Genomics of Bifidobacteria.</title>
        <authorList>
            <person name="Ventura M."/>
            <person name="Milani C."/>
            <person name="Lugli G.A."/>
        </authorList>
    </citation>
    <scope>NUCLEOTIDE SEQUENCE [LARGE SCALE GENOMIC DNA]</scope>
    <source>
        <strain evidence="6 7">LMG 10736</strain>
    </source>
</reference>
<keyword evidence="3 4" id="KW-0378">Hydrolase</keyword>
<organism evidence="6 7">
    <name type="scientific">Bifidobacterium boum</name>
    <dbReference type="NCBI Taxonomy" id="78343"/>
    <lineage>
        <taxon>Bacteria</taxon>
        <taxon>Bacillati</taxon>
        <taxon>Actinomycetota</taxon>
        <taxon>Actinomycetes</taxon>
        <taxon>Bifidobacteriales</taxon>
        <taxon>Bifidobacteriaceae</taxon>
        <taxon>Bifidobacterium</taxon>
    </lineage>
</organism>
<gene>
    <name evidence="6" type="ORF">BBOU_0593</name>
</gene>
<dbReference type="EMBL" id="JGYQ01000007">
    <property type="protein sequence ID" value="KFI48463.1"/>
    <property type="molecule type" value="Genomic_DNA"/>
</dbReference>
<proteinExistence type="inferred from homology"/>
<dbReference type="PANTHER" id="PTHR43046">
    <property type="entry name" value="GDP-MANNOSE MANNOSYL HYDROLASE"/>
    <property type="match status" value="1"/>
</dbReference>
<dbReference type="Pfam" id="PF00293">
    <property type="entry name" value="NUDIX"/>
    <property type="match status" value="1"/>
</dbReference>
<dbReference type="AlphaFoldDB" id="A0A086ZPL3"/>
<dbReference type="InterPro" id="IPR000086">
    <property type="entry name" value="NUDIX_hydrolase_dom"/>
</dbReference>
<comment type="caution">
    <text evidence="6">The sequence shown here is derived from an EMBL/GenBank/DDBJ whole genome shotgun (WGS) entry which is preliminary data.</text>
</comment>
<name>A0A086ZPL3_9BIFI</name>
<dbReference type="InterPro" id="IPR020476">
    <property type="entry name" value="Nudix_hydrolase"/>
</dbReference>
<dbReference type="GO" id="GO:0016787">
    <property type="term" value="F:hydrolase activity"/>
    <property type="evidence" value="ECO:0007669"/>
    <property type="project" value="UniProtKB-KW"/>
</dbReference>
<dbReference type="InterPro" id="IPR020084">
    <property type="entry name" value="NUDIX_hydrolase_CS"/>
</dbReference>
<dbReference type="PANTHER" id="PTHR43046:SF16">
    <property type="entry name" value="ADP-RIBOSE PYROPHOSPHATASE YJHB-RELATED"/>
    <property type="match status" value="1"/>
</dbReference>
<protein>
    <submittedName>
        <fullName evidence="6">MutT/NUDIX family protein</fullName>
    </submittedName>
</protein>
<dbReference type="GeneID" id="303203769"/>
<evidence type="ECO:0000313" key="6">
    <source>
        <dbReference type="EMBL" id="KFI48463.1"/>
    </source>
</evidence>
<dbReference type="Gene3D" id="3.90.79.10">
    <property type="entry name" value="Nucleoside Triphosphate Pyrophosphohydrolase"/>
    <property type="match status" value="1"/>
</dbReference>
<dbReference type="SUPFAM" id="SSF55811">
    <property type="entry name" value="Nudix"/>
    <property type="match status" value="1"/>
</dbReference>
<evidence type="ECO:0000256" key="3">
    <source>
        <dbReference type="ARBA" id="ARBA00022801"/>
    </source>
</evidence>
<dbReference type="OrthoDB" id="9814308at2"/>
<accession>A0A086ZPL3</accession>
<evidence type="ECO:0000259" key="5">
    <source>
        <dbReference type="PROSITE" id="PS51462"/>
    </source>
</evidence>
<dbReference type="InterPro" id="IPR015797">
    <property type="entry name" value="NUDIX_hydrolase-like_dom_sf"/>
</dbReference>
<evidence type="ECO:0000313" key="7">
    <source>
        <dbReference type="Proteomes" id="UP000029093"/>
    </source>
</evidence>
<dbReference type="CDD" id="cd18879">
    <property type="entry name" value="NUDIX_Hydrolase"/>
    <property type="match status" value="1"/>
</dbReference>
<dbReference type="PROSITE" id="PS51462">
    <property type="entry name" value="NUDIX"/>
    <property type="match status" value="1"/>
</dbReference>